<accession>A0A9Q1K3P1</accession>
<organism evidence="2 3">
    <name type="scientific">Carnegiea gigantea</name>
    <dbReference type="NCBI Taxonomy" id="171969"/>
    <lineage>
        <taxon>Eukaryota</taxon>
        <taxon>Viridiplantae</taxon>
        <taxon>Streptophyta</taxon>
        <taxon>Embryophyta</taxon>
        <taxon>Tracheophyta</taxon>
        <taxon>Spermatophyta</taxon>
        <taxon>Magnoliopsida</taxon>
        <taxon>eudicotyledons</taxon>
        <taxon>Gunneridae</taxon>
        <taxon>Pentapetalae</taxon>
        <taxon>Caryophyllales</taxon>
        <taxon>Cactineae</taxon>
        <taxon>Cactaceae</taxon>
        <taxon>Cactoideae</taxon>
        <taxon>Echinocereeae</taxon>
        <taxon>Carnegiea</taxon>
    </lineage>
</organism>
<dbReference type="AlphaFoldDB" id="A0A9Q1K3P1"/>
<evidence type="ECO:0000313" key="3">
    <source>
        <dbReference type="Proteomes" id="UP001153076"/>
    </source>
</evidence>
<feature type="compositionally biased region" description="Polar residues" evidence="1">
    <location>
        <begin position="46"/>
        <end position="67"/>
    </location>
</feature>
<dbReference type="EMBL" id="JAKOGI010000386">
    <property type="protein sequence ID" value="KAJ8435812.1"/>
    <property type="molecule type" value="Genomic_DNA"/>
</dbReference>
<dbReference type="OrthoDB" id="1818565at2759"/>
<feature type="compositionally biased region" description="Basic and acidic residues" evidence="1">
    <location>
        <begin position="33"/>
        <end position="44"/>
    </location>
</feature>
<reference evidence="2" key="1">
    <citation type="submission" date="2022-04" db="EMBL/GenBank/DDBJ databases">
        <title>Carnegiea gigantea Genome sequencing and assembly v2.</title>
        <authorList>
            <person name="Copetti D."/>
            <person name="Sanderson M.J."/>
            <person name="Burquez A."/>
            <person name="Wojciechowski M.F."/>
        </authorList>
    </citation>
    <scope>NUCLEOTIDE SEQUENCE</scope>
    <source>
        <strain evidence="2">SGP5-SGP5p</strain>
        <tissue evidence="2">Aerial part</tissue>
    </source>
</reference>
<name>A0A9Q1K3P1_9CARY</name>
<keyword evidence="3" id="KW-1185">Reference proteome</keyword>
<sequence>MGLDYISSPDFNHKRSTAFNSGHETQRSTRPSKHIDSMQGDHQKQSGKTPALSKQSNGNIRTKSLNHGNERPNHFLMMVRTFVGMNKKVKTTLVISSQMLQKAAVEHGTAIRHEKNYLTSAMEICKRKAKPSMLDIVFHEKLDEITLVTTKGNVQRERTRNGGNVSP</sequence>
<comment type="caution">
    <text evidence="2">The sequence shown here is derived from an EMBL/GenBank/DDBJ whole genome shotgun (WGS) entry which is preliminary data.</text>
</comment>
<protein>
    <submittedName>
        <fullName evidence="2">Uncharacterized protein</fullName>
    </submittedName>
</protein>
<evidence type="ECO:0000313" key="2">
    <source>
        <dbReference type="EMBL" id="KAJ8435812.1"/>
    </source>
</evidence>
<dbReference type="Proteomes" id="UP001153076">
    <property type="component" value="Unassembled WGS sequence"/>
</dbReference>
<evidence type="ECO:0000256" key="1">
    <source>
        <dbReference type="SAM" id="MobiDB-lite"/>
    </source>
</evidence>
<gene>
    <name evidence="2" type="ORF">Cgig2_024795</name>
</gene>
<proteinExistence type="predicted"/>
<feature type="region of interest" description="Disordered" evidence="1">
    <location>
        <begin position="1"/>
        <end position="70"/>
    </location>
</feature>